<protein>
    <recommendedName>
        <fullName evidence="3">CBM-cenC domain-containing protein</fullName>
    </recommendedName>
</protein>
<dbReference type="EMBL" id="JBHUFD010000005">
    <property type="protein sequence ID" value="MFD1873269.1"/>
    <property type="molecule type" value="Genomic_DNA"/>
</dbReference>
<name>A0ABW4QUK2_9BACT</name>
<dbReference type="Gene3D" id="2.60.120.260">
    <property type="entry name" value="Galactose-binding domain-like"/>
    <property type="match status" value="1"/>
</dbReference>
<evidence type="ECO:0000313" key="1">
    <source>
        <dbReference type="EMBL" id="MFD1873269.1"/>
    </source>
</evidence>
<keyword evidence="2" id="KW-1185">Reference proteome</keyword>
<sequence>MKKRAYLGAVLAGWGILLAGCQRADRSSECVLVESDFEQFEGWVTPLPAVLSTEHVHSGRYAEHLADGMLYGPPHLTALSKCGFVPRRLRLRAWVYLPSGRIRSTNIIVEIDCHGRRPNIWTGLEIEQTVRRYQKWERVQKYIQLPADMEASDELKMYLWHPETNGENLWLDDIQLTGER</sequence>
<organism evidence="1 2">
    <name type="scientific">Hymenobacter bucti</name>
    <dbReference type="NCBI Taxonomy" id="1844114"/>
    <lineage>
        <taxon>Bacteria</taxon>
        <taxon>Pseudomonadati</taxon>
        <taxon>Bacteroidota</taxon>
        <taxon>Cytophagia</taxon>
        <taxon>Cytophagales</taxon>
        <taxon>Hymenobacteraceae</taxon>
        <taxon>Hymenobacter</taxon>
    </lineage>
</organism>
<dbReference type="Proteomes" id="UP001597197">
    <property type="component" value="Unassembled WGS sequence"/>
</dbReference>
<dbReference type="PROSITE" id="PS51257">
    <property type="entry name" value="PROKAR_LIPOPROTEIN"/>
    <property type="match status" value="1"/>
</dbReference>
<gene>
    <name evidence="1" type="ORF">ACFSDX_12570</name>
</gene>
<evidence type="ECO:0008006" key="3">
    <source>
        <dbReference type="Google" id="ProtNLM"/>
    </source>
</evidence>
<accession>A0ABW4QUK2</accession>
<comment type="caution">
    <text evidence="1">The sequence shown here is derived from an EMBL/GenBank/DDBJ whole genome shotgun (WGS) entry which is preliminary data.</text>
</comment>
<reference evidence="2" key="1">
    <citation type="journal article" date="2019" name="Int. J. Syst. Evol. Microbiol.">
        <title>The Global Catalogue of Microorganisms (GCM) 10K type strain sequencing project: providing services to taxonomists for standard genome sequencing and annotation.</title>
        <authorList>
            <consortium name="The Broad Institute Genomics Platform"/>
            <consortium name="The Broad Institute Genome Sequencing Center for Infectious Disease"/>
            <person name="Wu L."/>
            <person name="Ma J."/>
        </authorList>
    </citation>
    <scope>NUCLEOTIDE SEQUENCE [LARGE SCALE GENOMIC DNA]</scope>
    <source>
        <strain evidence="2">CGMCC 1.15795</strain>
    </source>
</reference>
<dbReference type="RefSeq" id="WP_382313946.1">
    <property type="nucleotide sequence ID" value="NZ_JBHUFD010000005.1"/>
</dbReference>
<proteinExistence type="predicted"/>
<evidence type="ECO:0000313" key="2">
    <source>
        <dbReference type="Proteomes" id="UP001597197"/>
    </source>
</evidence>